<reference evidence="2 3" key="1">
    <citation type="submission" date="2019-02" db="EMBL/GenBank/DDBJ databases">
        <title>Draft genome sequences of novel Actinobacteria.</title>
        <authorList>
            <person name="Sahin N."/>
            <person name="Ay H."/>
            <person name="Saygin H."/>
        </authorList>
    </citation>
    <scope>NUCLEOTIDE SEQUENCE [LARGE SCALE GENOMIC DNA]</scope>
    <source>
        <strain evidence="2 3">8K307</strain>
    </source>
</reference>
<evidence type="ECO:0000256" key="1">
    <source>
        <dbReference type="SAM" id="SignalP"/>
    </source>
</evidence>
<dbReference type="EMBL" id="SMLB01000008">
    <property type="protein sequence ID" value="TDD70693.1"/>
    <property type="molecule type" value="Genomic_DNA"/>
</dbReference>
<dbReference type="RefSeq" id="WP_132102710.1">
    <property type="nucleotide sequence ID" value="NZ_SMLB01000008.1"/>
</dbReference>
<dbReference type="InterPro" id="IPR050490">
    <property type="entry name" value="Bact_solute-bd_prot1"/>
</dbReference>
<dbReference type="Proteomes" id="UP000295217">
    <property type="component" value="Unassembled WGS sequence"/>
</dbReference>
<feature type="chain" id="PRO_5039318650" evidence="1">
    <location>
        <begin position="22"/>
        <end position="474"/>
    </location>
</feature>
<dbReference type="AlphaFoldDB" id="A0A4R5ADZ2"/>
<dbReference type="InterPro" id="IPR006059">
    <property type="entry name" value="SBP"/>
</dbReference>
<sequence>MRINTGLGGTAGLLAAALVLAACGSDDDGGGTAGGDPLQNADATEVTLTITDNSIVGGKNSEGATWITDYVIPEFIAMQEEKGVDVTIEFEENGVDDEDYKTKIALDLQSGAGGDIISIDGIWTGEFAEAGYIAPLSDVAGDAVEEWDGWDQIPEAVQQSMTFDDQAYGIPVGTDGRVIYFNKELFAQAGLPEDWQPTSWDEILEAARALKQIEGVTPLQINAGVPMGEATTMQGFLPLLVGTGEEIWADDTWTGATEGVTQVLDFYAQVYGEEQLGDPLLQQEAQGRDTSFQLFASGQLGMLIEGDYLWRSVINPDGGIAPMTNRDQVVGWAKIPAREPGAGINGQDFVSMSGGTGRVINPNTEFPQQAWELLTFMNSPEAFEALIAGGGARITPRDDVNAQALAGDPLMSFIAEEVLPITAYRPALAIYPQVSVALQNATAAVAAGTPPEEAADAYQSELEGIVGDDGSIAD</sequence>
<dbReference type="PANTHER" id="PTHR43649:SF14">
    <property type="entry name" value="BLR3389 PROTEIN"/>
    <property type="match status" value="1"/>
</dbReference>
<keyword evidence="1" id="KW-0732">Signal</keyword>
<dbReference type="OrthoDB" id="3495561at2"/>
<keyword evidence="3" id="KW-1185">Reference proteome</keyword>
<dbReference type="SUPFAM" id="SSF53850">
    <property type="entry name" value="Periplasmic binding protein-like II"/>
    <property type="match status" value="1"/>
</dbReference>
<dbReference type="PANTHER" id="PTHR43649">
    <property type="entry name" value="ARABINOSE-BINDING PROTEIN-RELATED"/>
    <property type="match status" value="1"/>
</dbReference>
<dbReference type="Pfam" id="PF01547">
    <property type="entry name" value="SBP_bac_1"/>
    <property type="match status" value="1"/>
</dbReference>
<evidence type="ECO:0000313" key="2">
    <source>
        <dbReference type="EMBL" id="TDD70693.1"/>
    </source>
</evidence>
<gene>
    <name evidence="2" type="ORF">E1262_08565</name>
</gene>
<evidence type="ECO:0000313" key="3">
    <source>
        <dbReference type="Proteomes" id="UP000295217"/>
    </source>
</evidence>
<protein>
    <submittedName>
        <fullName evidence="2">Extracellular solute-binding protein</fullName>
    </submittedName>
</protein>
<comment type="caution">
    <text evidence="2">The sequence shown here is derived from an EMBL/GenBank/DDBJ whole genome shotgun (WGS) entry which is preliminary data.</text>
</comment>
<organism evidence="2 3">
    <name type="scientific">Jiangella aurantiaca</name>
    <dbReference type="NCBI Taxonomy" id="2530373"/>
    <lineage>
        <taxon>Bacteria</taxon>
        <taxon>Bacillati</taxon>
        <taxon>Actinomycetota</taxon>
        <taxon>Actinomycetes</taxon>
        <taxon>Jiangellales</taxon>
        <taxon>Jiangellaceae</taxon>
        <taxon>Jiangella</taxon>
    </lineage>
</organism>
<dbReference type="Gene3D" id="3.40.190.10">
    <property type="entry name" value="Periplasmic binding protein-like II"/>
    <property type="match status" value="2"/>
</dbReference>
<feature type="signal peptide" evidence="1">
    <location>
        <begin position="1"/>
        <end position="21"/>
    </location>
</feature>
<name>A0A4R5ADZ2_9ACTN</name>
<accession>A0A4R5ADZ2</accession>
<dbReference type="PROSITE" id="PS51257">
    <property type="entry name" value="PROKAR_LIPOPROTEIN"/>
    <property type="match status" value="1"/>
</dbReference>
<proteinExistence type="predicted"/>